<accession>A7VQS4</accession>
<evidence type="ECO:0000313" key="2">
    <source>
        <dbReference type="EMBL" id="EDO62046.1"/>
    </source>
</evidence>
<evidence type="ECO:0000256" key="1">
    <source>
        <dbReference type="SAM" id="MobiDB-lite"/>
    </source>
</evidence>
<dbReference type="EMBL" id="ABCB02000016">
    <property type="protein sequence ID" value="EDO62046.1"/>
    <property type="molecule type" value="Genomic_DNA"/>
</dbReference>
<dbReference type="HOGENOM" id="CLU_3355444_0_0_9"/>
<feature type="region of interest" description="Disordered" evidence="1">
    <location>
        <begin position="1"/>
        <end position="36"/>
    </location>
</feature>
<organism evidence="2 3">
    <name type="scientific">[Clostridium] leptum DSM 753</name>
    <dbReference type="NCBI Taxonomy" id="428125"/>
    <lineage>
        <taxon>Bacteria</taxon>
        <taxon>Bacillati</taxon>
        <taxon>Bacillota</taxon>
        <taxon>Clostridia</taxon>
        <taxon>Eubacteriales</taxon>
        <taxon>Oscillospiraceae</taxon>
        <taxon>Oscillospiraceae incertae sedis</taxon>
    </lineage>
</organism>
<protein>
    <submittedName>
        <fullName evidence="2">Uncharacterized protein</fullName>
    </submittedName>
</protein>
<dbReference type="AlphaFoldDB" id="A7VQS4"/>
<sequence>MQKGQRLETKNGWDCQRTASDGKTPPKLFVLAAPGP</sequence>
<name>A7VQS4_9FIRM</name>
<reference evidence="2 3" key="2">
    <citation type="submission" date="2007-08" db="EMBL/GenBank/DDBJ databases">
        <authorList>
            <person name="Fulton L."/>
            <person name="Clifton S."/>
            <person name="Fulton B."/>
            <person name="Xu J."/>
            <person name="Minx P."/>
            <person name="Pepin K.H."/>
            <person name="Johnson M."/>
            <person name="Thiruvilangam P."/>
            <person name="Bhonagiri V."/>
            <person name="Nash W.E."/>
            <person name="Wang C."/>
            <person name="Mardis E.R."/>
            <person name="Wilson R.K."/>
        </authorList>
    </citation>
    <scope>NUCLEOTIDE SEQUENCE [LARGE SCALE GENOMIC DNA]</scope>
    <source>
        <strain evidence="2 3">DSM 753</strain>
    </source>
</reference>
<proteinExistence type="predicted"/>
<reference evidence="2 3" key="1">
    <citation type="submission" date="2007-08" db="EMBL/GenBank/DDBJ databases">
        <title>Draft genome sequence of Clostridium leptum (DSM 753).</title>
        <authorList>
            <person name="Sudarsanam P."/>
            <person name="Ley R."/>
            <person name="Guruge J."/>
            <person name="Turnbaugh P.J."/>
            <person name="Mahowald M."/>
            <person name="Liep D."/>
            <person name="Gordon J."/>
        </authorList>
    </citation>
    <scope>NUCLEOTIDE SEQUENCE [LARGE SCALE GENOMIC DNA]</scope>
    <source>
        <strain evidence="2 3">DSM 753</strain>
    </source>
</reference>
<comment type="caution">
    <text evidence="2">The sequence shown here is derived from an EMBL/GenBank/DDBJ whole genome shotgun (WGS) entry which is preliminary data.</text>
</comment>
<feature type="compositionally biased region" description="Basic and acidic residues" evidence="1">
    <location>
        <begin position="1"/>
        <end position="11"/>
    </location>
</feature>
<gene>
    <name evidence="2" type="ORF">CLOLEP_00906</name>
</gene>
<evidence type="ECO:0000313" key="3">
    <source>
        <dbReference type="Proteomes" id="UP000003490"/>
    </source>
</evidence>
<dbReference type="Proteomes" id="UP000003490">
    <property type="component" value="Unassembled WGS sequence"/>
</dbReference>